<organism evidence="1 2">
    <name type="scientific">Penicillium canariense</name>
    <dbReference type="NCBI Taxonomy" id="189055"/>
    <lineage>
        <taxon>Eukaryota</taxon>
        <taxon>Fungi</taxon>
        <taxon>Dikarya</taxon>
        <taxon>Ascomycota</taxon>
        <taxon>Pezizomycotina</taxon>
        <taxon>Eurotiomycetes</taxon>
        <taxon>Eurotiomycetidae</taxon>
        <taxon>Eurotiales</taxon>
        <taxon>Aspergillaceae</taxon>
        <taxon>Penicillium</taxon>
    </lineage>
</organism>
<dbReference type="GeneID" id="81432068"/>
<reference evidence="1" key="1">
    <citation type="submission" date="2022-11" db="EMBL/GenBank/DDBJ databases">
        <authorList>
            <person name="Petersen C."/>
        </authorList>
    </citation>
    <scope>NUCLEOTIDE SEQUENCE</scope>
    <source>
        <strain evidence="1">IBT 26290</strain>
    </source>
</reference>
<gene>
    <name evidence="1" type="ORF">N7482_010768</name>
</gene>
<name>A0A9W9HNB5_9EURO</name>
<dbReference type="EMBL" id="JAPQKN010000008">
    <property type="protein sequence ID" value="KAJ5151516.1"/>
    <property type="molecule type" value="Genomic_DNA"/>
</dbReference>
<protein>
    <submittedName>
        <fullName evidence="1">Transposase</fullName>
    </submittedName>
</protein>
<comment type="caution">
    <text evidence="1">The sequence shown here is derived from an EMBL/GenBank/DDBJ whole genome shotgun (WGS) entry which is preliminary data.</text>
</comment>
<keyword evidence="2" id="KW-1185">Reference proteome</keyword>
<proteinExistence type="predicted"/>
<dbReference type="AlphaFoldDB" id="A0A9W9HNB5"/>
<dbReference type="OrthoDB" id="4368176at2759"/>
<dbReference type="Proteomes" id="UP001149163">
    <property type="component" value="Unassembled WGS sequence"/>
</dbReference>
<reference evidence="1" key="2">
    <citation type="journal article" date="2023" name="IMA Fungus">
        <title>Comparative genomic study of the Penicillium genus elucidates a diverse pangenome and 15 lateral gene transfer events.</title>
        <authorList>
            <person name="Petersen C."/>
            <person name="Sorensen T."/>
            <person name="Nielsen M.R."/>
            <person name="Sondergaard T.E."/>
            <person name="Sorensen J.L."/>
            <person name="Fitzpatrick D.A."/>
            <person name="Frisvad J.C."/>
            <person name="Nielsen K.L."/>
        </authorList>
    </citation>
    <scope>NUCLEOTIDE SEQUENCE</scope>
    <source>
        <strain evidence="1">IBT 26290</strain>
    </source>
</reference>
<evidence type="ECO:0000313" key="2">
    <source>
        <dbReference type="Proteomes" id="UP001149163"/>
    </source>
</evidence>
<dbReference type="RefSeq" id="XP_056538849.1">
    <property type="nucleotide sequence ID" value="XM_056692892.1"/>
</dbReference>
<sequence>MPKHANFDESRLAEACTTALAQKRPNIANIAREFDVSRTTLSDRVKKAKAPTTPTESMKNALTSYQERALVAWIQQMCKDRQVGKMWAYRFMARIPAHLNLAPVKQKTKELRRIQAEDAGLLQHYDQIVANLSNQIEIPELQSDLRPYSFQTLSPPPTALSSSSVEITPPKSIEALLKNQTKITKYLDTFLPKMQRDITKIFDHQREKLEELHMTQDTIQRIRAAQEPLRRQYTKRQVKPLSQSGVLKASDANRSIRARKAKDMAAEERKLAKQFEKIYGYKPTQRPEEAIRKAAEAKEAATRQGELFFYDN</sequence>
<evidence type="ECO:0000313" key="1">
    <source>
        <dbReference type="EMBL" id="KAJ5151516.1"/>
    </source>
</evidence>
<accession>A0A9W9HNB5</accession>